<evidence type="ECO:0000313" key="2">
    <source>
        <dbReference type="EMBL" id="KAA8914830.1"/>
    </source>
</evidence>
<dbReference type="SUPFAM" id="SSF50494">
    <property type="entry name" value="Trypsin-like serine proteases"/>
    <property type="match status" value="1"/>
</dbReference>
<keyword evidence="3" id="KW-1185">Reference proteome</keyword>
<dbReference type="InParanoid" id="A0A5J5FCD4"/>
<name>A0A5J5FCD4_9PEZI</name>
<evidence type="ECO:0000256" key="1">
    <source>
        <dbReference type="SAM" id="MobiDB-lite"/>
    </source>
</evidence>
<feature type="region of interest" description="Disordered" evidence="1">
    <location>
        <begin position="122"/>
        <end position="155"/>
    </location>
</feature>
<sequence>MSNEAWFPRLPYPKTKTSQLQHLTMGQFKFTAKMKAGWGERPWEARCDAPPSDGFSGGPVLDREGQAVGMLADRSGDADKSFINGVFTTSEGLIHALALIEGSKSWKRWGLKAVVGATSFLSKEQESSTPRKRPAYEDEPEDNPETKRIATDTLQQEYRPANLPTKEYHVSKPSWRPSVVVKGPLVWPSGGKGSPSALGSASQSRTRLWACLDRSRYRYFVTSEQKYRDAVWVTSVSNFKDQNRTGTRSVSLRMSIHPSLSLSRSHTIFRVTINYSPPPTVHYFDEPPAPTPAVKIIHHETRQPVHQKLNLRV</sequence>
<organism evidence="2 3">
    <name type="scientific">Sphaerosporella brunnea</name>
    <dbReference type="NCBI Taxonomy" id="1250544"/>
    <lineage>
        <taxon>Eukaryota</taxon>
        <taxon>Fungi</taxon>
        <taxon>Dikarya</taxon>
        <taxon>Ascomycota</taxon>
        <taxon>Pezizomycotina</taxon>
        <taxon>Pezizomycetes</taxon>
        <taxon>Pezizales</taxon>
        <taxon>Pyronemataceae</taxon>
        <taxon>Sphaerosporella</taxon>
    </lineage>
</organism>
<gene>
    <name evidence="2" type="ORF">FN846DRAFT_1018149</name>
</gene>
<dbReference type="Proteomes" id="UP000326924">
    <property type="component" value="Unassembled WGS sequence"/>
</dbReference>
<evidence type="ECO:0000313" key="3">
    <source>
        <dbReference type="Proteomes" id="UP000326924"/>
    </source>
</evidence>
<dbReference type="InterPro" id="IPR009003">
    <property type="entry name" value="Peptidase_S1_PA"/>
</dbReference>
<protein>
    <submittedName>
        <fullName evidence="2">Uncharacterized protein</fullName>
    </submittedName>
</protein>
<comment type="caution">
    <text evidence="2">The sequence shown here is derived from an EMBL/GenBank/DDBJ whole genome shotgun (WGS) entry which is preliminary data.</text>
</comment>
<dbReference type="AlphaFoldDB" id="A0A5J5FCD4"/>
<dbReference type="EMBL" id="VXIS01000002">
    <property type="protein sequence ID" value="KAA8914830.1"/>
    <property type="molecule type" value="Genomic_DNA"/>
</dbReference>
<reference evidence="2 3" key="1">
    <citation type="submission" date="2019-09" db="EMBL/GenBank/DDBJ databases">
        <title>Draft genome of the ectomycorrhizal ascomycete Sphaerosporella brunnea.</title>
        <authorList>
            <consortium name="DOE Joint Genome Institute"/>
            <person name="Benucci G.M."/>
            <person name="Marozzi G."/>
            <person name="Antonielli L."/>
            <person name="Sanchez S."/>
            <person name="Marco P."/>
            <person name="Wang X."/>
            <person name="Falini L.B."/>
            <person name="Barry K."/>
            <person name="Haridas S."/>
            <person name="Lipzen A."/>
            <person name="Labutti K."/>
            <person name="Grigoriev I.V."/>
            <person name="Murat C."/>
            <person name="Martin F."/>
            <person name="Albertini E."/>
            <person name="Donnini D."/>
            <person name="Bonito G."/>
        </authorList>
    </citation>
    <scope>NUCLEOTIDE SEQUENCE [LARGE SCALE GENOMIC DNA]</scope>
    <source>
        <strain evidence="2 3">Sb_GMNB300</strain>
    </source>
</reference>
<accession>A0A5J5FCD4</accession>
<proteinExistence type="predicted"/>